<dbReference type="EMBL" id="LT607733">
    <property type="protein sequence ID" value="SCG18628.1"/>
    <property type="molecule type" value="Genomic_DNA"/>
</dbReference>
<evidence type="ECO:0000256" key="6">
    <source>
        <dbReference type="ARBA" id="ARBA00022801"/>
    </source>
</evidence>
<evidence type="ECO:0000256" key="9">
    <source>
        <dbReference type="PIRSR" id="PIRSR623612-1"/>
    </source>
</evidence>
<dbReference type="InterPro" id="IPR023612">
    <property type="entry name" value="Peptidase_M4"/>
</dbReference>
<keyword evidence="15" id="KW-1185">Reference proteome</keyword>
<dbReference type="PANTHER" id="PTHR33794:SF1">
    <property type="entry name" value="BACILLOLYSIN"/>
    <property type="match status" value="1"/>
</dbReference>
<dbReference type="InterPro" id="IPR001570">
    <property type="entry name" value="Peptidase_M4_C_domain"/>
</dbReference>
<dbReference type="Gene3D" id="1.10.390.10">
    <property type="entry name" value="Neutral Protease Domain 2"/>
    <property type="match status" value="1"/>
</dbReference>
<keyword evidence="5 10" id="KW-0732">Signal</keyword>
<name>A0A1C5GFS8_MICEH</name>
<reference evidence="14 15" key="1">
    <citation type="submission" date="2016-06" db="EMBL/GenBank/DDBJ databases">
        <authorList>
            <person name="Kjaerup R.B."/>
            <person name="Dalgaard T.S."/>
            <person name="Juul-Madsen H.R."/>
        </authorList>
    </citation>
    <scope>NUCLEOTIDE SEQUENCE [LARGE SCALE GENOMIC DNA]</scope>
    <source>
        <strain evidence="14 15">DSM 43913</strain>
    </source>
</reference>
<dbReference type="InterPro" id="IPR050728">
    <property type="entry name" value="Zinc_Metalloprotease_M4"/>
</dbReference>
<dbReference type="Gene3D" id="3.10.170.10">
    <property type="match status" value="1"/>
</dbReference>
<dbReference type="Gene3D" id="3.10.450.40">
    <property type="match status" value="1"/>
</dbReference>
<keyword evidence="6" id="KW-0378">Hydrolase</keyword>
<keyword evidence="8 14" id="KW-0482">Metalloprotease</keyword>
<dbReference type="Pfam" id="PF01447">
    <property type="entry name" value="Peptidase_M4"/>
    <property type="match status" value="1"/>
</dbReference>
<evidence type="ECO:0000256" key="4">
    <source>
        <dbReference type="ARBA" id="ARBA00022723"/>
    </source>
</evidence>
<dbReference type="GO" id="GO:0004222">
    <property type="term" value="F:metalloendopeptidase activity"/>
    <property type="evidence" value="ECO:0007669"/>
    <property type="project" value="InterPro"/>
</dbReference>
<dbReference type="GO" id="GO:0006508">
    <property type="term" value="P:proteolysis"/>
    <property type="evidence" value="ECO:0007669"/>
    <property type="project" value="UniProtKB-KW"/>
</dbReference>
<evidence type="ECO:0000256" key="10">
    <source>
        <dbReference type="SAM" id="SignalP"/>
    </source>
</evidence>
<sequence>MYRRTAMAAAVAVALTLGTVTGVATQSTAATPPPTPTVAQSPLSLAISAADRAADGGHDALAKGPFEQYDRRMVIPWVDGLFSIAYERTYRGLPVVGGDAAVLADGRGAIRAISAATKTKINVSVVPTVAADRAEQTAKGLLTKVDQVESRTLVVHVKDSTARLAWEVVVAGRTASAPSHLHVFVDARNGQVLAKQEDAAAGSGTGKWNGPSPLSITTSQSGSTYYLRDTTRTGLNCQDYSTSTVFSGADDSWGNGVGTSKETGCVDAVYSAQKEWDMLSAWLGRNGHNGNGGSWPIKVGLNEQNAYWDGSTITIGKNSAGNWISSMDVVGHEFGHGMDQNTPGGTSSEAGLGEATGDIFGALTEAYANQSSAYDEPDYLVGEEIDIVGDGPIRNMYNPSLVGGHPNCYSSSIPNTEVHAAAGPLNHWFYLLAEGSAPGGGKPNSPICSGGPSSVTGVGIQSAGKIFYGGMLLKTSGMTHKKYRTATLTAAKNLDSSCVLFNRTKDAWNAVAVPAQTGDPTCTGSSTDFSVSVSPTSGSVNAGSSVTATVNTATVSGSAQTVSLTSSGAPSGVTVSFSPTSVTSGNSSTMTVATTSSAAAGTYTITVTGAGSITHTAQYTLTVNGGTPGGTAPDIDVANVQAHLTQLSTIATNNGGTRRSTGQGYLQSVAYVKGKLQAAGFTVTEQPCTSGCTSGAGPNLIAEWPGGNASNVYMFGAHLDGVSVGPGINDNGSGSAALLEVALALAAQNPTMLNKVRFGWWTDEEQGLNGSKFYVNSLTSTQRTAIKAYYNFDMIASKNGGYFINNITSTASQPMKAYWDSLSLQPEENVEGQGRSDDYSFQNAGIPTSGYAMGASATKTSAQASKWGGTAGQSYDSCYHSSCDTLSNIDATALNRAADGIAYTLWNRAVGTSTPTNDFSISASPASGTVNAGSSTTTTVGTATTSGSAQTVTLTASGAPTGVTVSFSPSSVTSGSSSTATIAVGSSVAGGTYTITITGAGSVSHSTTYTLTVAGGPGGCTAAQLILNGGFESGTSPWTGSTGAIGTSIGQVPRSGTRYAWLGGYGYTATEAISQTVTIPSGCTSAVLTYWLHIDTNEYGALAYDVFTIKANGTTVAALSNMNAATGYTQRTVNLGAYAGQTVTLTFAGREDAYLQTSFVLDDVTLQVG</sequence>
<feature type="active site" description="Proton donor" evidence="9">
    <location>
        <position position="419"/>
    </location>
</feature>
<dbReference type="CDD" id="cd09597">
    <property type="entry name" value="M4_TLP"/>
    <property type="match status" value="1"/>
</dbReference>
<dbReference type="Gene3D" id="2.60.120.260">
    <property type="entry name" value="Galactose-binding domain-like"/>
    <property type="match status" value="1"/>
</dbReference>
<feature type="domain" description="Peptidase M4" evidence="11">
    <location>
        <begin position="203"/>
        <end position="338"/>
    </location>
</feature>
<dbReference type="Proteomes" id="UP000198251">
    <property type="component" value="Chromosome I"/>
</dbReference>
<evidence type="ECO:0000259" key="12">
    <source>
        <dbReference type="Pfam" id="PF02868"/>
    </source>
</evidence>
<comment type="similarity">
    <text evidence="2">Belongs to the peptidase M4 family.</text>
</comment>
<feature type="chain" id="PRO_5008716620" evidence="10">
    <location>
        <begin position="30"/>
        <end position="1169"/>
    </location>
</feature>
<evidence type="ECO:0000256" key="3">
    <source>
        <dbReference type="ARBA" id="ARBA00022670"/>
    </source>
</evidence>
<dbReference type="PANTHER" id="PTHR33794">
    <property type="entry name" value="BACILLOLYSIN"/>
    <property type="match status" value="1"/>
</dbReference>
<gene>
    <name evidence="14" type="ORF">GA0070610_4976</name>
</gene>
<evidence type="ECO:0000256" key="2">
    <source>
        <dbReference type="ARBA" id="ARBA00009388"/>
    </source>
</evidence>
<keyword evidence="7" id="KW-0862">Zinc</keyword>
<evidence type="ECO:0000259" key="11">
    <source>
        <dbReference type="Pfam" id="PF01447"/>
    </source>
</evidence>
<evidence type="ECO:0000256" key="8">
    <source>
        <dbReference type="ARBA" id="ARBA00023049"/>
    </source>
</evidence>
<evidence type="ECO:0000313" key="14">
    <source>
        <dbReference type="EMBL" id="SCG18628.1"/>
    </source>
</evidence>
<dbReference type="FunFam" id="3.40.630.10:FF:000066">
    <property type="entry name" value="M28 family peptidase"/>
    <property type="match status" value="1"/>
</dbReference>
<organism evidence="14 15">
    <name type="scientific">Micromonospora echinofusca</name>
    <dbReference type="NCBI Taxonomy" id="47858"/>
    <lineage>
        <taxon>Bacteria</taxon>
        <taxon>Bacillati</taxon>
        <taxon>Actinomycetota</taxon>
        <taxon>Actinomycetes</taxon>
        <taxon>Micromonosporales</taxon>
        <taxon>Micromonosporaceae</taxon>
        <taxon>Micromonospora</taxon>
    </lineage>
</organism>
<dbReference type="InterPro" id="IPR007484">
    <property type="entry name" value="Peptidase_M28"/>
</dbReference>
<evidence type="ECO:0000256" key="7">
    <source>
        <dbReference type="ARBA" id="ARBA00022833"/>
    </source>
</evidence>
<proteinExistence type="inferred from homology"/>
<keyword evidence="3 14" id="KW-0645">Protease</keyword>
<evidence type="ECO:0000256" key="5">
    <source>
        <dbReference type="ARBA" id="ARBA00022729"/>
    </source>
</evidence>
<comment type="similarity">
    <text evidence="1">Belongs to the peptidase M28 family. M28A subfamily.</text>
</comment>
<dbReference type="GO" id="GO:0004177">
    <property type="term" value="F:aminopeptidase activity"/>
    <property type="evidence" value="ECO:0007669"/>
    <property type="project" value="InterPro"/>
</dbReference>
<dbReference type="AlphaFoldDB" id="A0A1C5GFS8"/>
<feature type="active site" evidence="9">
    <location>
        <position position="333"/>
    </location>
</feature>
<keyword evidence="4" id="KW-0479">Metal-binding</keyword>
<dbReference type="Pfam" id="PF02868">
    <property type="entry name" value="Peptidase_M4_C"/>
    <property type="match status" value="1"/>
</dbReference>
<feature type="signal peptide" evidence="10">
    <location>
        <begin position="1"/>
        <end position="29"/>
    </location>
</feature>
<dbReference type="CDD" id="cd03876">
    <property type="entry name" value="M28_SGAP_like"/>
    <property type="match status" value="1"/>
</dbReference>
<dbReference type="GO" id="GO:0046872">
    <property type="term" value="F:metal ion binding"/>
    <property type="evidence" value="ECO:0007669"/>
    <property type="project" value="UniProtKB-KW"/>
</dbReference>
<evidence type="ECO:0000259" key="13">
    <source>
        <dbReference type="Pfam" id="PF04389"/>
    </source>
</evidence>
<accession>A0A1C5GFS8</accession>
<feature type="domain" description="Peptidase M4 C-terminal" evidence="12">
    <location>
        <begin position="351"/>
        <end position="513"/>
    </location>
</feature>
<dbReference type="PRINTS" id="PR00730">
    <property type="entry name" value="THERMOLYSIN"/>
</dbReference>
<dbReference type="InterPro" id="IPR013856">
    <property type="entry name" value="Peptidase_M4_domain"/>
</dbReference>
<dbReference type="SUPFAM" id="SSF53187">
    <property type="entry name" value="Zn-dependent exopeptidases"/>
    <property type="match status" value="1"/>
</dbReference>
<evidence type="ECO:0000313" key="15">
    <source>
        <dbReference type="Proteomes" id="UP000198251"/>
    </source>
</evidence>
<dbReference type="Gene3D" id="3.40.630.10">
    <property type="entry name" value="Zn peptidases"/>
    <property type="match status" value="1"/>
</dbReference>
<dbReference type="InterPro" id="IPR027268">
    <property type="entry name" value="Peptidase_M4/M1_CTD_sf"/>
</dbReference>
<dbReference type="InterPro" id="IPR041756">
    <property type="entry name" value="M28_SGAP-like"/>
</dbReference>
<feature type="domain" description="Peptidase M28" evidence="13">
    <location>
        <begin position="699"/>
        <end position="904"/>
    </location>
</feature>
<evidence type="ECO:0000256" key="1">
    <source>
        <dbReference type="ARBA" id="ARBA00005957"/>
    </source>
</evidence>
<dbReference type="Pfam" id="PF04389">
    <property type="entry name" value="Peptidase_M28"/>
    <property type="match status" value="1"/>
</dbReference>
<dbReference type="SUPFAM" id="SSF55486">
    <property type="entry name" value="Metalloproteases ('zincins'), catalytic domain"/>
    <property type="match status" value="1"/>
</dbReference>
<protein>
    <submittedName>
        <fullName evidence="14">Zn-dependent metalloprotease</fullName>
    </submittedName>
</protein>